<evidence type="ECO:0000313" key="5">
    <source>
        <dbReference type="Proteomes" id="UP000002026"/>
    </source>
</evidence>
<dbReference type="HOGENOM" id="CLU_017584_3_2_11"/>
<dbReference type="EMBL" id="CP001684">
    <property type="protein sequence ID" value="ACV23126.1"/>
    <property type="molecule type" value="Genomic_DNA"/>
</dbReference>
<keyword evidence="2" id="KW-0663">Pyridoxal phosphate</keyword>
<dbReference type="Pfam" id="PF00155">
    <property type="entry name" value="Aminotran_1_2"/>
    <property type="match status" value="1"/>
</dbReference>
<evidence type="ECO:0000256" key="1">
    <source>
        <dbReference type="ARBA" id="ARBA00001933"/>
    </source>
</evidence>
<dbReference type="GO" id="GO:0008483">
    <property type="term" value="F:transaminase activity"/>
    <property type="evidence" value="ECO:0007669"/>
    <property type="project" value="UniProtKB-KW"/>
</dbReference>
<dbReference type="eggNOG" id="COG0079">
    <property type="taxonomic scope" value="Bacteria"/>
</dbReference>
<dbReference type="Proteomes" id="UP000002026">
    <property type="component" value="Chromosome"/>
</dbReference>
<keyword evidence="4" id="KW-0808">Transferase</keyword>
<keyword evidence="5" id="KW-1185">Reference proteome</keyword>
<reference evidence="4 5" key="1">
    <citation type="journal article" date="2009" name="Stand. Genomic Sci.">
        <title>Complete genome sequence of Slackia heliotrinireducens type strain (RHS 1).</title>
        <authorList>
            <person name="Pukall R."/>
            <person name="Lapidus A."/>
            <person name="Nolan M."/>
            <person name="Copeland A."/>
            <person name="Glavina Del Rio T."/>
            <person name="Lucas S."/>
            <person name="Chen F."/>
            <person name="Tice H."/>
            <person name="Cheng J.F."/>
            <person name="Chertkov O."/>
            <person name="Bruce D."/>
            <person name="Goodwin L."/>
            <person name="Kuske C."/>
            <person name="Brettin T."/>
            <person name="Detter J.C."/>
            <person name="Han C."/>
            <person name="Pitluck S."/>
            <person name="Pati A."/>
            <person name="Mavrommatis K."/>
            <person name="Ivanova N."/>
            <person name="Ovchinnikova G."/>
            <person name="Chen A."/>
            <person name="Palaniappan K."/>
            <person name="Schneider S."/>
            <person name="Rohde M."/>
            <person name="Chain P."/>
            <person name="D'haeseleer P."/>
            <person name="Goker M."/>
            <person name="Bristow J."/>
            <person name="Eisen J.A."/>
            <person name="Markowitz V."/>
            <person name="Kyrpides N.C."/>
            <person name="Klenk H.P."/>
            <person name="Hugenholtz P."/>
        </authorList>
    </citation>
    <scope>NUCLEOTIDE SEQUENCE [LARGE SCALE GENOMIC DNA]</scope>
    <source>
        <strain evidence="5">ATCC 29202 / DSM 20476 / NCTC 11029 / RHS 1</strain>
    </source>
</reference>
<dbReference type="InterPro" id="IPR004839">
    <property type="entry name" value="Aminotransferase_I/II_large"/>
</dbReference>
<dbReference type="PANTHER" id="PTHR42885">
    <property type="entry name" value="HISTIDINOL-PHOSPHATE AMINOTRANSFERASE-RELATED"/>
    <property type="match status" value="1"/>
</dbReference>
<dbReference type="Gene3D" id="3.90.1150.10">
    <property type="entry name" value="Aspartate Aminotransferase, domain 1"/>
    <property type="match status" value="1"/>
</dbReference>
<organism evidence="4 5">
    <name type="scientific">Slackia heliotrinireducens (strain ATCC 29202 / DSM 20476 / NCTC 11029 / RHS 1)</name>
    <name type="common">Peptococcus heliotrinreducens</name>
    <dbReference type="NCBI Taxonomy" id="471855"/>
    <lineage>
        <taxon>Bacteria</taxon>
        <taxon>Bacillati</taxon>
        <taxon>Actinomycetota</taxon>
        <taxon>Coriobacteriia</taxon>
        <taxon>Eggerthellales</taxon>
        <taxon>Eggerthellaceae</taxon>
        <taxon>Slackia</taxon>
    </lineage>
</organism>
<dbReference type="CDD" id="cd00609">
    <property type="entry name" value="AAT_like"/>
    <property type="match status" value="1"/>
</dbReference>
<name>C7N891_SLAHD</name>
<dbReference type="KEGG" id="shi:Shel_21150"/>
<dbReference type="InterPro" id="IPR015422">
    <property type="entry name" value="PyrdxlP-dep_Trfase_small"/>
</dbReference>
<evidence type="ECO:0000256" key="2">
    <source>
        <dbReference type="ARBA" id="ARBA00022898"/>
    </source>
</evidence>
<evidence type="ECO:0000259" key="3">
    <source>
        <dbReference type="Pfam" id="PF00155"/>
    </source>
</evidence>
<sequence length="350" mass="37790">MRPYDHGGDVYSHPVELDFSSNINPMGMPDAALAALCACPTDFEAYPDPRCLQLTSAVAQAEGVPESWVLCTAGASDAFLRVCLALRPRTALVVSPGFSGYGHSLRQVDAEIRTHDLRECDGFALTDRVLADLTPDVDLAFLCTPNNPTGCTVEAGLLERIVARAAAQDTVAVVDECFLDFADQPSAVRLCAAYPQLIVVKAFTKSYAMAGLRVGWCVCSDGALLDRVYGCGAEWAVSSPAQAAALAALSEAGYLERTRAYVAAERAYLASGLAESGLRVVPSEANYLLFQVPVAFDLKAALLERGILIRSFADCRNLGPTWFRVAVRTHRENVRLLHEIQEVSCAWQRP</sequence>
<keyword evidence="4" id="KW-0032">Aminotransferase</keyword>
<accession>C7N891</accession>
<dbReference type="InterPro" id="IPR015421">
    <property type="entry name" value="PyrdxlP-dep_Trfase_major"/>
</dbReference>
<dbReference type="STRING" id="471855.Shel_21150"/>
<dbReference type="GO" id="GO:0030170">
    <property type="term" value="F:pyridoxal phosphate binding"/>
    <property type="evidence" value="ECO:0007669"/>
    <property type="project" value="InterPro"/>
</dbReference>
<protein>
    <submittedName>
        <fullName evidence="4">PLP-dependent enzyme, histidinol-phosphate/aromatic aminotransferase or cobyric acid decarboxylase</fullName>
    </submittedName>
</protein>
<gene>
    <name evidence="4" type="ordered locus">Shel_21150</name>
</gene>
<dbReference type="PANTHER" id="PTHR42885:SF1">
    <property type="entry name" value="THREONINE-PHOSPHATE DECARBOXYLASE"/>
    <property type="match status" value="1"/>
</dbReference>
<feature type="domain" description="Aminotransferase class I/classII large" evidence="3">
    <location>
        <begin position="17"/>
        <end position="338"/>
    </location>
</feature>
<dbReference type="InterPro" id="IPR015424">
    <property type="entry name" value="PyrdxlP-dep_Trfase"/>
</dbReference>
<dbReference type="SUPFAM" id="SSF53383">
    <property type="entry name" value="PLP-dependent transferases"/>
    <property type="match status" value="1"/>
</dbReference>
<comment type="cofactor">
    <cofactor evidence="1">
        <name>pyridoxal 5'-phosphate</name>
        <dbReference type="ChEBI" id="CHEBI:597326"/>
    </cofactor>
</comment>
<evidence type="ECO:0000313" key="4">
    <source>
        <dbReference type="EMBL" id="ACV23126.1"/>
    </source>
</evidence>
<dbReference type="AlphaFoldDB" id="C7N891"/>
<proteinExistence type="predicted"/>
<dbReference type="Gene3D" id="3.40.640.10">
    <property type="entry name" value="Type I PLP-dependent aspartate aminotransferase-like (Major domain)"/>
    <property type="match status" value="1"/>
</dbReference>
<dbReference type="RefSeq" id="WP_012799226.1">
    <property type="nucleotide sequence ID" value="NC_013165.1"/>
</dbReference>